<comment type="caution">
    <text evidence="2">The sequence shown here is derived from an EMBL/GenBank/DDBJ whole genome shotgun (WGS) entry which is preliminary data.</text>
</comment>
<gene>
    <name evidence="2" type="ORF">EDS130_LOCUS33257</name>
    <name evidence="3" type="ORF">XAT740_LOCUS36186</name>
</gene>
<accession>A0A815H8A0</accession>
<dbReference type="SUPFAM" id="SSF52129">
    <property type="entry name" value="Caspase-like"/>
    <property type="match status" value="1"/>
</dbReference>
<dbReference type="OrthoDB" id="412369at2759"/>
<dbReference type="Pfam" id="PF00656">
    <property type="entry name" value="Peptidase_C14"/>
    <property type="match status" value="1"/>
</dbReference>
<dbReference type="PROSITE" id="PS50208">
    <property type="entry name" value="CASPASE_P20"/>
    <property type="match status" value="1"/>
</dbReference>
<dbReference type="Proteomes" id="UP000663828">
    <property type="component" value="Unassembled WGS sequence"/>
</dbReference>
<feature type="domain" description="Caspase family p20" evidence="1">
    <location>
        <begin position="14"/>
        <end position="94"/>
    </location>
</feature>
<evidence type="ECO:0000313" key="5">
    <source>
        <dbReference type="Proteomes" id="UP000663852"/>
    </source>
</evidence>
<dbReference type="InterPro" id="IPR052039">
    <property type="entry name" value="Caspase-related_regulators"/>
</dbReference>
<dbReference type="AlphaFoldDB" id="A0A815H8A0"/>
<dbReference type="PANTHER" id="PTHR22576:SF37">
    <property type="entry name" value="MUCOSA-ASSOCIATED LYMPHOID TISSUE LYMPHOMA TRANSLOCATION PROTEIN 1"/>
    <property type="match status" value="1"/>
</dbReference>
<proteinExistence type="predicted"/>
<organism evidence="2 5">
    <name type="scientific">Adineta ricciae</name>
    <name type="common">Rotifer</name>
    <dbReference type="NCBI Taxonomy" id="249248"/>
    <lineage>
        <taxon>Eukaryota</taxon>
        <taxon>Metazoa</taxon>
        <taxon>Spiralia</taxon>
        <taxon>Gnathifera</taxon>
        <taxon>Rotifera</taxon>
        <taxon>Eurotatoria</taxon>
        <taxon>Bdelloidea</taxon>
        <taxon>Adinetida</taxon>
        <taxon>Adinetidae</taxon>
        <taxon>Adineta</taxon>
    </lineage>
</organism>
<dbReference type="InterPro" id="IPR029030">
    <property type="entry name" value="Caspase-like_dom_sf"/>
</dbReference>
<dbReference type="EMBL" id="CAJNOR010003691">
    <property type="protein sequence ID" value="CAF1438714.1"/>
    <property type="molecule type" value="Genomic_DNA"/>
</dbReference>
<sequence>MVSSTNDISSVNYRRKFALVIGNGNYSMSNCLPNATNDAQGMVKIFKQIGFRIYENEAKLNLTFDLMHRILSDFIRQIKQTDIVLFFFAGHGIQWENQNYLIPIDDFKEENSTQKYPLCDCCRIYPLPEKKNSRGDSINPLYGLKSMPAKVGSLIAFACAPGTTADDGSNGEKNGLFTKYLLNHIQTSNEDIEKVLRRVRIDVMNESNNQQIPHSTSLLTYEHISLFDGRKESTFSRWNPNGKSVAGGNGRGTQLNQLNSPCGIFVDKNQNIFIADCSKPSNCQMEFK</sequence>
<dbReference type="InterPro" id="IPR011600">
    <property type="entry name" value="Pept_C14_caspase"/>
</dbReference>
<dbReference type="PANTHER" id="PTHR22576">
    <property type="entry name" value="MUCOSA ASSOCIATED LYMPHOID TISSUE LYMPHOMA TRANSLOCATION PROTEIN 1/PARACASPASE"/>
    <property type="match status" value="1"/>
</dbReference>
<evidence type="ECO:0000313" key="3">
    <source>
        <dbReference type="EMBL" id="CAF1438714.1"/>
    </source>
</evidence>
<name>A0A815H8A0_ADIRI</name>
<protein>
    <recommendedName>
        <fullName evidence="1">Caspase family p20 domain-containing protein</fullName>
    </recommendedName>
</protein>
<dbReference type="InterPro" id="IPR001309">
    <property type="entry name" value="Pept_C14_p20"/>
</dbReference>
<dbReference type="Gene3D" id="3.40.50.1460">
    <property type="match status" value="1"/>
</dbReference>
<reference evidence="2" key="1">
    <citation type="submission" date="2021-02" db="EMBL/GenBank/DDBJ databases">
        <authorList>
            <person name="Nowell W R."/>
        </authorList>
    </citation>
    <scope>NUCLEOTIDE SEQUENCE</scope>
</reference>
<evidence type="ECO:0000313" key="2">
    <source>
        <dbReference type="EMBL" id="CAF1350590.1"/>
    </source>
</evidence>
<evidence type="ECO:0000259" key="1">
    <source>
        <dbReference type="PROSITE" id="PS50208"/>
    </source>
</evidence>
<dbReference type="Proteomes" id="UP000663852">
    <property type="component" value="Unassembled WGS sequence"/>
</dbReference>
<dbReference type="EMBL" id="CAJNOJ010000263">
    <property type="protein sequence ID" value="CAF1350590.1"/>
    <property type="molecule type" value="Genomic_DNA"/>
</dbReference>
<evidence type="ECO:0000313" key="4">
    <source>
        <dbReference type="Proteomes" id="UP000663828"/>
    </source>
</evidence>
<dbReference type="GO" id="GO:0004197">
    <property type="term" value="F:cysteine-type endopeptidase activity"/>
    <property type="evidence" value="ECO:0007669"/>
    <property type="project" value="InterPro"/>
</dbReference>
<dbReference type="GO" id="GO:0006508">
    <property type="term" value="P:proteolysis"/>
    <property type="evidence" value="ECO:0007669"/>
    <property type="project" value="InterPro"/>
</dbReference>
<keyword evidence="4" id="KW-1185">Reference proteome</keyword>